<feature type="compositionally biased region" description="Basic and acidic residues" evidence="1">
    <location>
        <begin position="7"/>
        <end position="20"/>
    </location>
</feature>
<feature type="region of interest" description="Disordered" evidence="1">
    <location>
        <begin position="460"/>
        <end position="527"/>
    </location>
</feature>
<evidence type="ECO:0008006" key="4">
    <source>
        <dbReference type="Google" id="ProtNLM"/>
    </source>
</evidence>
<evidence type="ECO:0000256" key="1">
    <source>
        <dbReference type="SAM" id="MobiDB-lite"/>
    </source>
</evidence>
<evidence type="ECO:0000313" key="3">
    <source>
        <dbReference type="Proteomes" id="UP001176941"/>
    </source>
</evidence>
<feature type="compositionally biased region" description="Basic and acidic residues" evidence="1">
    <location>
        <begin position="228"/>
        <end position="238"/>
    </location>
</feature>
<keyword evidence="3" id="KW-1185">Reference proteome</keyword>
<accession>A0ABN8ZCS5</accession>
<feature type="region of interest" description="Disordered" evidence="1">
    <location>
        <begin position="1"/>
        <end position="147"/>
    </location>
</feature>
<feature type="compositionally biased region" description="Low complexity" evidence="1">
    <location>
        <begin position="330"/>
        <end position="347"/>
    </location>
</feature>
<evidence type="ECO:0000313" key="2">
    <source>
        <dbReference type="EMBL" id="CAI9170622.1"/>
    </source>
</evidence>
<dbReference type="Proteomes" id="UP001176941">
    <property type="component" value="Chromosome 3"/>
</dbReference>
<sequence>MEAPWEGQEKGLGKREKKPNQDSLQGTRARAWKPGAARRGSTRRELGFLPLGPSEGRRPSERKRPALSPARCPFVTATRPRQPPPPLPEANKSLRAAAAPPSQPPGPGPHLGEQAPARAPAPGPPLTSAGCAAHPPPSAAPTAAEINNLAGKGEPLFVKVSHFPADKPDPRPAHVFAGRGSRARVLRAGAPPLRVRRLFPPTRIRPRRAGGDSDSRHRLGLPSQTRARKMEEQEEGRQRGHAKGPPGRGERTGPRGGRAEAAPRRAHIHSHTRARAHAPTPPPAAPRLRGRAVARGTVQPVGDARQLQERPRPPPPRPPRGPRHPGRDGACPPAAPGAAPAQASSSPPTSPPPRQKERRRRRGRPGLSGAGFGGKPSFLSSFSSCCSFPPPPNSATPDPLRSSLGPSAANAVSAPADDSGLAGGAEARPQQSRGAGPRLRPRVELSEVCHFERGYGVARKRCRSVSAARGTRQPDTPSGEASGRGGQRRGSAHTYSWPSGSRVPAGPPPPHRLRGPVCTRRARLHPE</sequence>
<feature type="region of interest" description="Disordered" evidence="1">
    <location>
        <begin position="194"/>
        <end position="444"/>
    </location>
</feature>
<proteinExistence type="predicted"/>
<reference evidence="2" key="1">
    <citation type="submission" date="2023-04" db="EMBL/GenBank/DDBJ databases">
        <authorList>
            <consortium name="ELIXIR-Norway"/>
        </authorList>
    </citation>
    <scope>NUCLEOTIDE SEQUENCE [LARGE SCALE GENOMIC DNA]</scope>
</reference>
<name>A0ABN8ZCS5_RANTA</name>
<feature type="compositionally biased region" description="Low complexity" evidence="1">
    <location>
        <begin position="376"/>
        <end position="387"/>
    </location>
</feature>
<protein>
    <recommendedName>
        <fullName evidence="4">Basic proline-rich protein-like</fullName>
    </recommendedName>
</protein>
<gene>
    <name evidence="2" type="ORF">MRATA1EN1_LOCUS19584</name>
</gene>
<feature type="compositionally biased region" description="Basic and acidic residues" evidence="1">
    <location>
        <begin position="55"/>
        <end position="64"/>
    </location>
</feature>
<organism evidence="2 3">
    <name type="scientific">Rangifer tarandus platyrhynchus</name>
    <name type="common">Svalbard reindeer</name>
    <dbReference type="NCBI Taxonomy" id="3082113"/>
    <lineage>
        <taxon>Eukaryota</taxon>
        <taxon>Metazoa</taxon>
        <taxon>Chordata</taxon>
        <taxon>Craniata</taxon>
        <taxon>Vertebrata</taxon>
        <taxon>Euteleostomi</taxon>
        <taxon>Mammalia</taxon>
        <taxon>Eutheria</taxon>
        <taxon>Laurasiatheria</taxon>
        <taxon>Artiodactyla</taxon>
        <taxon>Ruminantia</taxon>
        <taxon>Pecora</taxon>
        <taxon>Cervidae</taxon>
        <taxon>Odocoileinae</taxon>
        <taxon>Rangifer</taxon>
    </lineage>
</organism>
<dbReference type="EMBL" id="OX459939">
    <property type="protein sequence ID" value="CAI9170622.1"/>
    <property type="molecule type" value="Genomic_DNA"/>
</dbReference>
<feature type="compositionally biased region" description="Basic and acidic residues" evidence="1">
    <location>
        <begin position="248"/>
        <end position="263"/>
    </location>
</feature>
<feature type="compositionally biased region" description="Basic residues" evidence="1">
    <location>
        <begin position="264"/>
        <end position="276"/>
    </location>
</feature>